<dbReference type="PANTHER" id="PTHR11820:SF90">
    <property type="entry name" value="FLUTATHIONE S-TRANSFERASE"/>
    <property type="match status" value="1"/>
</dbReference>
<evidence type="ECO:0000259" key="2">
    <source>
        <dbReference type="Pfam" id="PF01557"/>
    </source>
</evidence>
<gene>
    <name evidence="3" type="ORF">DPM35_07535</name>
</gene>
<dbReference type="Proteomes" id="UP000251956">
    <property type="component" value="Unassembled WGS sequence"/>
</dbReference>
<dbReference type="AlphaFoldDB" id="A0A330H713"/>
<dbReference type="GO" id="GO:0018773">
    <property type="term" value="F:acetylpyruvate hydrolase activity"/>
    <property type="evidence" value="ECO:0007669"/>
    <property type="project" value="TreeGrafter"/>
</dbReference>
<dbReference type="OrthoDB" id="5197601at2"/>
<dbReference type="InterPro" id="IPR011234">
    <property type="entry name" value="Fumarylacetoacetase-like_C"/>
</dbReference>
<dbReference type="InterPro" id="IPR036663">
    <property type="entry name" value="Fumarylacetoacetase_C_sf"/>
</dbReference>
<reference evidence="3 4" key="2">
    <citation type="submission" date="2018-07" db="EMBL/GenBank/DDBJ databases">
        <title>Diversity of Mesorhizobium strains in Brazil.</title>
        <authorList>
            <person name="Helene L.C.F."/>
            <person name="Dall'Agnol R."/>
            <person name="Delamuta J.R.M."/>
            <person name="Hungria M."/>
        </authorList>
    </citation>
    <scope>NUCLEOTIDE SEQUENCE [LARGE SCALE GENOMIC DNA]</scope>
    <source>
        <strain evidence="3 4">CNPSo 3140</strain>
    </source>
</reference>
<keyword evidence="1" id="KW-0479">Metal-binding</keyword>
<keyword evidence="4" id="KW-1185">Reference proteome</keyword>
<sequence>MTIESPTKNKEASVEDLFVFPPASTVVLPVTGTSRLFPVRRLFCVGRNYAEHAREMGHDPVREPPFFFMKTADAVLAPGESFSYPEMSKDVHHEVELVVAMKSGGANLPIDTARQHVFGYAVGLDMTRRDLQAEAKRLQRPWEIGKSFEGSAPVGPLTRIEDVATTVDSGAITLDINGHRRQAGDLEDMIWSAYEIIAHVSLYFEVRPGDLIFTGTPAGVGPVRISDRIVAKIDGLEPLTLDVVARASGR</sequence>
<dbReference type="SUPFAM" id="SSF56529">
    <property type="entry name" value="FAH"/>
    <property type="match status" value="1"/>
</dbReference>
<comment type="caution">
    <text evidence="3">The sequence shown here is derived from an EMBL/GenBank/DDBJ whole genome shotgun (WGS) entry which is preliminary data.</text>
</comment>
<feature type="domain" description="Fumarylacetoacetase-like C-terminal" evidence="2">
    <location>
        <begin position="42"/>
        <end position="243"/>
    </location>
</feature>
<keyword evidence="3" id="KW-0378">Hydrolase</keyword>
<reference evidence="4" key="1">
    <citation type="submission" date="2018-06" db="EMBL/GenBank/DDBJ databases">
        <authorList>
            <person name="Helene L.C."/>
            <person name="Dall'Agnol R."/>
            <person name="Delamuta J.R."/>
            <person name="Hungria M."/>
        </authorList>
    </citation>
    <scope>NUCLEOTIDE SEQUENCE [LARGE SCALE GENOMIC DNA]</scope>
    <source>
        <strain evidence="4">CNPSo 3140</strain>
    </source>
</reference>
<dbReference type="Gene3D" id="3.90.850.10">
    <property type="entry name" value="Fumarylacetoacetase-like, C-terminal domain"/>
    <property type="match status" value="1"/>
</dbReference>
<name>A0A330H713_9HYPH</name>
<protein>
    <submittedName>
        <fullName evidence="3">FAA hydrolase family protein</fullName>
    </submittedName>
</protein>
<dbReference type="PANTHER" id="PTHR11820">
    <property type="entry name" value="ACYLPYRUVASE"/>
    <property type="match status" value="1"/>
</dbReference>
<evidence type="ECO:0000313" key="3">
    <source>
        <dbReference type="EMBL" id="RAZ78871.1"/>
    </source>
</evidence>
<dbReference type="EMBL" id="QMBQ01000002">
    <property type="protein sequence ID" value="RAZ78871.1"/>
    <property type="molecule type" value="Genomic_DNA"/>
</dbReference>
<dbReference type="Pfam" id="PF01557">
    <property type="entry name" value="FAA_hydrolase"/>
    <property type="match status" value="1"/>
</dbReference>
<evidence type="ECO:0000313" key="4">
    <source>
        <dbReference type="Proteomes" id="UP000251956"/>
    </source>
</evidence>
<proteinExistence type="predicted"/>
<dbReference type="GO" id="GO:0046872">
    <property type="term" value="F:metal ion binding"/>
    <property type="evidence" value="ECO:0007669"/>
    <property type="project" value="UniProtKB-KW"/>
</dbReference>
<evidence type="ECO:0000256" key="1">
    <source>
        <dbReference type="ARBA" id="ARBA00022723"/>
    </source>
</evidence>
<accession>A0A330H713</accession>
<organism evidence="3 4">
    <name type="scientific">Mesorhizobium atlanticum</name>
    <dbReference type="NCBI Taxonomy" id="2233532"/>
    <lineage>
        <taxon>Bacteria</taxon>
        <taxon>Pseudomonadati</taxon>
        <taxon>Pseudomonadota</taxon>
        <taxon>Alphaproteobacteria</taxon>
        <taxon>Hyphomicrobiales</taxon>
        <taxon>Phyllobacteriaceae</taxon>
        <taxon>Mesorhizobium</taxon>
    </lineage>
</organism>